<dbReference type="EMBL" id="JBHSCW010000006">
    <property type="protein sequence ID" value="MFC4352278.1"/>
    <property type="molecule type" value="Genomic_DNA"/>
</dbReference>
<proteinExistence type="predicted"/>
<sequence>MIQIDMFEVKLGAALLLRFGTKKRPINVLADGGVSRWSGYPPDHVHKKLKQVFNSDEFCLHLIIGTHYDEDHLNGLVPIINDTSITIYEAWMPPVVNDLDQRTSYQDVSKEGLLPHQFTKDVNNTLITSYLKEKYKEINICLYLEKTLKTELTDINEFYHKVNVNESYLHELSFFREQIEDSYKDNYHSDVDFDTENDNIDEYNYFRNIPKIIINKSYYHHNLNDLKEIAKHLYFIRRNDPKIALMIANSYAAIRKNSAKRAINAKALHNVVQALRKRSIPIQSKIIDDGTPQKYWWNTRINRFTLSPQKNKEPTFTLLGPSQSLVNKHLHKIPTYDLIKMASEPSIEIRRITESNELSYIGCFDFLGQRILISGDAGCVDFLDDKKNYYKDLLKELETLHIVQVAHHGGNNAYFYDVLNKAGYPNQNEPSYMLLSHDYHDKLRPSHVFESFLVSALSKGKNIQILFTSEPRKKNVNNYKRVIFPPTGTKSHTVGDVKIRFDPYSGWIVDNHAIKIT</sequence>
<dbReference type="Gene3D" id="3.60.15.10">
    <property type="entry name" value="Ribonuclease Z/Hydroxyacylglutathione hydrolase-like"/>
    <property type="match status" value="1"/>
</dbReference>
<name>A0ABV8UN52_9PROT</name>
<evidence type="ECO:0000313" key="2">
    <source>
        <dbReference type="Proteomes" id="UP001595799"/>
    </source>
</evidence>
<protein>
    <recommendedName>
        <fullName evidence="3">Metallo-beta-lactamase domain-containing protein</fullName>
    </recommendedName>
</protein>
<dbReference type="InterPro" id="IPR052159">
    <property type="entry name" value="Competence_DNA_uptake"/>
</dbReference>
<accession>A0ABV8UN52</accession>
<organism evidence="1 2">
    <name type="scientific">Fodinicurvata halophila</name>
    <dbReference type="NCBI Taxonomy" id="1419723"/>
    <lineage>
        <taxon>Bacteria</taxon>
        <taxon>Pseudomonadati</taxon>
        <taxon>Pseudomonadota</taxon>
        <taxon>Alphaproteobacteria</taxon>
        <taxon>Rhodospirillales</taxon>
        <taxon>Rhodovibrionaceae</taxon>
        <taxon>Fodinicurvata</taxon>
    </lineage>
</organism>
<dbReference type="PANTHER" id="PTHR30619:SF1">
    <property type="entry name" value="RECOMBINATION PROTEIN 2"/>
    <property type="match status" value="1"/>
</dbReference>
<reference evidence="2" key="1">
    <citation type="journal article" date="2019" name="Int. J. Syst. Evol. Microbiol.">
        <title>The Global Catalogue of Microorganisms (GCM) 10K type strain sequencing project: providing services to taxonomists for standard genome sequencing and annotation.</title>
        <authorList>
            <consortium name="The Broad Institute Genomics Platform"/>
            <consortium name="The Broad Institute Genome Sequencing Center for Infectious Disease"/>
            <person name="Wu L."/>
            <person name="Ma J."/>
        </authorList>
    </citation>
    <scope>NUCLEOTIDE SEQUENCE [LARGE SCALE GENOMIC DNA]</scope>
    <source>
        <strain evidence="2">CECT 8472</strain>
    </source>
</reference>
<comment type="caution">
    <text evidence="1">The sequence shown here is derived from an EMBL/GenBank/DDBJ whole genome shotgun (WGS) entry which is preliminary data.</text>
</comment>
<gene>
    <name evidence="1" type="ORF">ACFOW6_12075</name>
</gene>
<evidence type="ECO:0008006" key="3">
    <source>
        <dbReference type="Google" id="ProtNLM"/>
    </source>
</evidence>
<dbReference type="RefSeq" id="WP_382422626.1">
    <property type="nucleotide sequence ID" value="NZ_JBHSCW010000006.1"/>
</dbReference>
<dbReference type="InterPro" id="IPR036866">
    <property type="entry name" value="RibonucZ/Hydroxyglut_hydro"/>
</dbReference>
<dbReference type="PANTHER" id="PTHR30619">
    <property type="entry name" value="DNA INTERNALIZATION/COMPETENCE PROTEIN COMEC/REC2"/>
    <property type="match status" value="1"/>
</dbReference>
<keyword evidence="2" id="KW-1185">Reference proteome</keyword>
<dbReference type="Proteomes" id="UP001595799">
    <property type="component" value="Unassembled WGS sequence"/>
</dbReference>
<evidence type="ECO:0000313" key="1">
    <source>
        <dbReference type="EMBL" id="MFC4352278.1"/>
    </source>
</evidence>